<comment type="caution">
    <text evidence="2">The sequence shown here is derived from an EMBL/GenBank/DDBJ whole genome shotgun (WGS) entry which is preliminary data.</text>
</comment>
<dbReference type="RefSeq" id="WP_155174585.1">
    <property type="nucleotide sequence ID" value="NZ_BAAAFL010000021.1"/>
</dbReference>
<gene>
    <name evidence="2" type="ORF">E1163_21695</name>
</gene>
<reference evidence="2 3" key="1">
    <citation type="submission" date="2019-02" db="EMBL/GenBank/DDBJ databases">
        <authorList>
            <person name="Goldberg S.R."/>
            <person name="Haltli B.A."/>
            <person name="Correa H."/>
            <person name="Russell K.G."/>
        </authorList>
    </citation>
    <scope>NUCLEOTIDE SEQUENCE [LARGE SCALE GENOMIC DNA]</scope>
    <source>
        <strain evidence="2 3">JCM 16186</strain>
    </source>
</reference>
<feature type="transmembrane region" description="Helical" evidence="1">
    <location>
        <begin position="220"/>
        <end position="237"/>
    </location>
</feature>
<keyword evidence="3" id="KW-1185">Reference proteome</keyword>
<organism evidence="2 3">
    <name type="scientific">Fulvivirga kasyanovii</name>
    <dbReference type="NCBI Taxonomy" id="396812"/>
    <lineage>
        <taxon>Bacteria</taxon>
        <taxon>Pseudomonadati</taxon>
        <taxon>Bacteroidota</taxon>
        <taxon>Cytophagia</taxon>
        <taxon>Cytophagales</taxon>
        <taxon>Fulvivirgaceae</taxon>
        <taxon>Fulvivirga</taxon>
    </lineage>
</organism>
<feature type="transmembrane region" description="Helical" evidence="1">
    <location>
        <begin position="6"/>
        <end position="21"/>
    </location>
</feature>
<feature type="transmembrane region" description="Helical" evidence="1">
    <location>
        <begin position="176"/>
        <end position="194"/>
    </location>
</feature>
<evidence type="ECO:0008006" key="4">
    <source>
        <dbReference type="Google" id="ProtNLM"/>
    </source>
</evidence>
<feature type="transmembrane region" description="Helical" evidence="1">
    <location>
        <begin position="122"/>
        <end position="141"/>
    </location>
</feature>
<evidence type="ECO:0000313" key="2">
    <source>
        <dbReference type="EMBL" id="MTI27586.1"/>
    </source>
</evidence>
<feature type="transmembrane region" description="Helical" evidence="1">
    <location>
        <begin position="367"/>
        <end position="386"/>
    </location>
</feature>
<feature type="transmembrane region" description="Helical" evidence="1">
    <location>
        <begin position="153"/>
        <end position="170"/>
    </location>
</feature>
<evidence type="ECO:0000256" key="1">
    <source>
        <dbReference type="SAM" id="Phobius"/>
    </source>
</evidence>
<accession>A0ABW9RU53</accession>
<keyword evidence="1" id="KW-1133">Transmembrane helix</keyword>
<name>A0ABW9RU53_9BACT</name>
<protein>
    <recommendedName>
        <fullName evidence="4">Glycosyltransferase RgtA/B/C/D-like domain-containing protein</fullName>
    </recommendedName>
</protein>
<sequence length="423" mass="48305">MNWLIYIFDVAVLFLLAWLLMRKYEGSPLKKVFVPALLLKLMAGIMLGLLYTSYYSGGDTWVYHQEAVKLTTLFDNNAADYFKFLLFSQGDVLGSMQYHGQPRALFMVKVLSVVNLITADNYWLSSMFFSFFSFTGLWLLADRLTRVYENRRLAIALSVLFFPSVLFWSAGIIKEALAVGAMAFIIHSFLGYIFRYKNFNAHILIDLLMLFILWNTKYYYAGLLILFITAISLTLYVKKKFAVVGRSPAYQLSIFGLLCVLCLLVATSLHPNFYLHRLPSVIYDNYHAFIGKAGVNDIIYYYSLEPNWPSILVHSPKALLSGLFRPFLGERTDLLKVIAGVENLFIFLLTISAFFKIPRKLADENRLLLVGAIAYSMILCIFLALSTPNFGTLIRYKTGFLPVLILIVTLNNPLIEKLNRLVK</sequence>
<dbReference type="Proteomes" id="UP000798808">
    <property type="component" value="Unassembled WGS sequence"/>
</dbReference>
<feature type="transmembrane region" description="Helical" evidence="1">
    <location>
        <begin position="249"/>
        <end position="269"/>
    </location>
</feature>
<proteinExistence type="predicted"/>
<dbReference type="EMBL" id="SMLW01000634">
    <property type="protein sequence ID" value="MTI27586.1"/>
    <property type="molecule type" value="Genomic_DNA"/>
</dbReference>
<keyword evidence="1" id="KW-0472">Membrane</keyword>
<evidence type="ECO:0000313" key="3">
    <source>
        <dbReference type="Proteomes" id="UP000798808"/>
    </source>
</evidence>
<feature type="transmembrane region" description="Helical" evidence="1">
    <location>
        <begin position="398"/>
        <end position="415"/>
    </location>
</feature>
<keyword evidence="1" id="KW-0812">Transmembrane</keyword>
<feature type="transmembrane region" description="Helical" evidence="1">
    <location>
        <begin position="33"/>
        <end position="54"/>
    </location>
</feature>